<proteinExistence type="predicted"/>
<name>A0A0U3CFD5_9EURY</name>
<dbReference type="PANTHER" id="PTHR38816:SF1">
    <property type="entry name" value="EXOSOME SUBUNIT"/>
    <property type="match status" value="1"/>
</dbReference>
<dbReference type="SUPFAM" id="SSF55282">
    <property type="entry name" value="RL5-like"/>
    <property type="match status" value="1"/>
</dbReference>
<gene>
    <name evidence="1" type="ORF">sm9_0744</name>
</gene>
<dbReference type="OrthoDB" id="10874at2157"/>
<dbReference type="Gene3D" id="3.30.1440.10">
    <property type="match status" value="1"/>
</dbReference>
<dbReference type="AlphaFoldDB" id="A0A0U3CFD5"/>
<keyword evidence="2" id="KW-1185">Reference proteome</keyword>
<dbReference type="Pfam" id="PF01877">
    <property type="entry name" value="RNA_binding"/>
    <property type="match status" value="1"/>
</dbReference>
<dbReference type="InterPro" id="IPR002739">
    <property type="entry name" value="PAB1135-like"/>
</dbReference>
<dbReference type="PATRIC" id="fig|230361.4.peg.768"/>
<sequence length="140" mass="16252">MIHNIKFRVFVYENEDVDELSQAILNILPEAEIEAEEAEGLTEDKIIILSGTVSKKRYTKEFFNLLLESVDLDKLNDDLERKMDEKGNWFLRFDKEDAIDEKMTIKDSGDSIHLKIKIAAYPAKKEIAVDKVREAIFDKN</sequence>
<evidence type="ECO:0000313" key="1">
    <source>
        <dbReference type="EMBL" id="ALT68539.1"/>
    </source>
</evidence>
<protein>
    <submittedName>
        <fullName evidence="1">RNA binding protein</fullName>
    </submittedName>
</protein>
<dbReference type="EMBL" id="CP011266">
    <property type="protein sequence ID" value="ALT68539.1"/>
    <property type="molecule type" value="Genomic_DNA"/>
</dbReference>
<dbReference type="PANTHER" id="PTHR38816">
    <property type="entry name" value="EXOSOME SUBUNIT, DUF54 FAMILY-RELATED"/>
    <property type="match status" value="1"/>
</dbReference>
<dbReference type="NCBIfam" id="NF011141">
    <property type="entry name" value="PRK14555.1-1"/>
    <property type="match status" value="1"/>
</dbReference>
<organism evidence="1 2">
    <name type="scientific">Methanobrevibacter millerae</name>
    <dbReference type="NCBI Taxonomy" id="230361"/>
    <lineage>
        <taxon>Archaea</taxon>
        <taxon>Methanobacteriati</taxon>
        <taxon>Methanobacteriota</taxon>
        <taxon>Methanomada group</taxon>
        <taxon>Methanobacteria</taxon>
        <taxon>Methanobacteriales</taxon>
        <taxon>Methanobacteriaceae</taxon>
        <taxon>Methanobrevibacter</taxon>
    </lineage>
</organism>
<dbReference type="Proteomes" id="UP000067738">
    <property type="component" value="Chromosome"/>
</dbReference>
<accession>A0A0U3CFD5</accession>
<dbReference type="InterPro" id="IPR022803">
    <property type="entry name" value="Ribosomal_uL5_dom_sf"/>
</dbReference>
<evidence type="ECO:0000313" key="2">
    <source>
        <dbReference type="Proteomes" id="UP000067738"/>
    </source>
</evidence>
<dbReference type="GeneID" id="26735717"/>
<reference evidence="1 2" key="1">
    <citation type="submission" date="2015-04" db="EMBL/GenBank/DDBJ databases">
        <title>The complete genome sequence of the rumen methanogen Methanobrevibacter millerae SM9.</title>
        <authorList>
            <person name="Leahy S.C."/>
            <person name="Kelly W.J."/>
            <person name="Pacheco D.M."/>
            <person name="Li D."/>
            <person name="Altermann E."/>
            <person name="Attwood G.T."/>
        </authorList>
    </citation>
    <scope>NUCLEOTIDE SEQUENCE [LARGE SCALE GENOMIC DNA]</scope>
    <source>
        <strain evidence="1 2">SM9</strain>
    </source>
</reference>
<dbReference type="KEGG" id="mmil:sm9_0744"/>
<dbReference type="RefSeq" id="WP_058738853.1">
    <property type="nucleotide sequence ID" value="NZ_CP011266.1"/>
</dbReference>